<proteinExistence type="predicted"/>
<name>A0ACC1CVS3_9NEOP</name>
<comment type="caution">
    <text evidence="1">The sequence shown here is derived from an EMBL/GenBank/DDBJ whole genome shotgun (WGS) entry which is preliminary data.</text>
</comment>
<protein>
    <submittedName>
        <fullName evidence="1">Uncharacterized protein</fullName>
    </submittedName>
</protein>
<dbReference type="Proteomes" id="UP000824533">
    <property type="component" value="Linkage Group LG15"/>
</dbReference>
<evidence type="ECO:0000313" key="1">
    <source>
        <dbReference type="EMBL" id="KAJ0175686.1"/>
    </source>
</evidence>
<sequence length="77" mass="8731">MYDVIEMCSEPSRHVAPLIILSNFAIKRQLKAVTRSCRGSRLFRTRHNGPEVIHLGLAINKKGYCRDTSDLLTSKCN</sequence>
<gene>
    <name evidence="1" type="ORF">K1T71_008845</name>
</gene>
<organism evidence="1 2">
    <name type="scientific">Dendrolimus kikuchii</name>
    <dbReference type="NCBI Taxonomy" id="765133"/>
    <lineage>
        <taxon>Eukaryota</taxon>
        <taxon>Metazoa</taxon>
        <taxon>Ecdysozoa</taxon>
        <taxon>Arthropoda</taxon>
        <taxon>Hexapoda</taxon>
        <taxon>Insecta</taxon>
        <taxon>Pterygota</taxon>
        <taxon>Neoptera</taxon>
        <taxon>Endopterygota</taxon>
        <taxon>Lepidoptera</taxon>
        <taxon>Glossata</taxon>
        <taxon>Ditrysia</taxon>
        <taxon>Bombycoidea</taxon>
        <taxon>Lasiocampidae</taxon>
        <taxon>Dendrolimus</taxon>
    </lineage>
</organism>
<dbReference type="EMBL" id="CM034401">
    <property type="protein sequence ID" value="KAJ0175686.1"/>
    <property type="molecule type" value="Genomic_DNA"/>
</dbReference>
<evidence type="ECO:0000313" key="2">
    <source>
        <dbReference type="Proteomes" id="UP000824533"/>
    </source>
</evidence>
<accession>A0ACC1CVS3</accession>
<keyword evidence="2" id="KW-1185">Reference proteome</keyword>
<reference evidence="1 2" key="1">
    <citation type="journal article" date="2021" name="Front. Genet.">
        <title>Chromosome-Level Genome Assembly Reveals Significant Gene Expansion in the Toll and IMD Signaling Pathways of Dendrolimus kikuchii.</title>
        <authorList>
            <person name="Zhou J."/>
            <person name="Wu P."/>
            <person name="Xiong Z."/>
            <person name="Liu N."/>
            <person name="Zhao N."/>
            <person name="Ji M."/>
            <person name="Qiu Y."/>
            <person name="Yang B."/>
        </authorList>
    </citation>
    <scope>NUCLEOTIDE SEQUENCE [LARGE SCALE GENOMIC DNA]</scope>
    <source>
        <strain evidence="1">Ann1</strain>
    </source>
</reference>